<feature type="transmembrane region" description="Helical" evidence="1">
    <location>
        <begin position="80"/>
        <end position="100"/>
    </location>
</feature>
<dbReference type="Gene3D" id="1.10.1760.20">
    <property type="match status" value="1"/>
</dbReference>
<keyword evidence="1" id="KW-0472">Membrane</keyword>
<dbReference type="PIRSF" id="PIRSF016661">
    <property type="entry name" value="BioY"/>
    <property type="match status" value="1"/>
</dbReference>
<dbReference type="PANTHER" id="PTHR34295">
    <property type="entry name" value="BIOTIN TRANSPORTER BIOY"/>
    <property type="match status" value="1"/>
</dbReference>
<comment type="caution">
    <text evidence="2">The sequence shown here is derived from an EMBL/GenBank/DDBJ whole genome shotgun (WGS) entry which is preliminary data.</text>
</comment>
<accession>A0A094SCP9</accession>
<evidence type="ECO:0000313" key="2">
    <source>
        <dbReference type="EMBL" id="KGA15893.1"/>
    </source>
</evidence>
<keyword evidence="1" id="KW-1133">Transmembrane helix</keyword>
<gene>
    <name evidence="2" type="ORF">GM50_16075</name>
</gene>
<dbReference type="Pfam" id="PF02632">
    <property type="entry name" value="BioY"/>
    <property type="match status" value="1"/>
</dbReference>
<proteinExistence type="predicted"/>
<name>A0A094SCP9_9ZZZZ</name>
<sequence length="207" mass="21880">LMGNEMTSSRAQSQTLRSAVFPASTALTHSLFLVGGVLFLSALAQIAIPVPGSPVPVTGQTLGVFLIATTYGARLATATFATYLLAAIAGAPLFAPSATLPSHGLARITSATGGYLIGMLVATFVIGYFAQRKADQKFRTSFPMLILGTIIIFAFGLTWLHFSLEMSWSQAIAVGLTPFIFGEALKIAITATSLPLIWKRISRKLNA</sequence>
<feature type="transmembrane region" description="Helical" evidence="1">
    <location>
        <begin position="168"/>
        <end position="198"/>
    </location>
</feature>
<dbReference type="PANTHER" id="PTHR34295:SF1">
    <property type="entry name" value="BIOTIN TRANSPORTER BIOY"/>
    <property type="match status" value="1"/>
</dbReference>
<feature type="non-terminal residue" evidence="2">
    <location>
        <position position="1"/>
    </location>
</feature>
<evidence type="ECO:0008006" key="3">
    <source>
        <dbReference type="Google" id="ProtNLM"/>
    </source>
</evidence>
<feature type="transmembrane region" description="Helical" evidence="1">
    <location>
        <begin position="20"/>
        <end position="48"/>
    </location>
</feature>
<organism evidence="2">
    <name type="scientific">freshwater metagenome</name>
    <dbReference type="NCBI Taxonomy" id="449393"/>
    <lineage>
        <taxon>unclassified sequences</taxon>
        <taxon>metagenomes</taxon>
        <taxon>ecological metagenomes</taxon>
    </lineage>
</organism>
<feature type="transmembrane region" description="Helical" evidence="1">
    <location>
        <begin position="142"/>
        <end position="162"/>
    </location>
</feature>
<feature type="transmembrane region" description="Helical" evidence="1">
    <location>
        <begin position="112"/>
        <end position="130"/>
    </location>
</feature>
<dbReference type="GO" id="GO:0015225">
    <property type="term" value="F:biotin transmembrane transporter activity"/>
    <property type="evidence" value="ECO:0007669"/>
    <property type="project" value="InterPro"/>
</dbReference>
<dbReference type="InterPro" id="IPR003784">
    <property type="entry name" value="BioY"/>
</dbReference>
<reference evidence="2" key="1">
    <citation type="submission" date="2014-05" db="EMBL/GenBank/DDBJ databases">
        <title>Key roles for freshwater Actinobacteria revealed by deep metagenomic sequencing.</title>
        <authorList>
            <person name="Ghai R."/>
            <person name="Mizuno C.M."/>
            <person name="Picazo A."/>
            <person name="Camacho A."/>
            <person name="Rodriguez-Valera F."/>
        </authorList>
    </citation>
    <scope>NUCLEOTIDE SEQUENCE</scope>
</reference>
<protein>
    <recommendedName>
        <fullName evidence="3">Biotin transporter BioY</fullName>
    </recommendedName>
</protein>
<dbReference type="AlphaFoldDB" id="A0A094SCP9"/>
<dbReference type="GO" id="GO:0005886">
    <property type="term" value="C:plasma membrane"/>
    <property type="evidence" value="ECO:0007669"/>
    <property type="project" value="InterPro"/>
</dbReference>
<feature type="transmembrane region" description="Helical" evidence="1">
    <location>
        <begin position="54"/>
        <end position="73"/>
    </location>
</feature>
<evidence type="ECO:0000256" key="1">
    <source>
        <dbReference type="SAM" id="Phobius"/>
    </source>
</evidence>
<keyword evidence="1" id="KW-0812">Transmembrane</keyword>
<dbReference type="EMBL" id="JNSK01000081">
    <property type="protein sequence ID" value="KGA15893.1"/>
    <property type="molecule type" value="Genomic_DNA"/>
</dbReference>